<dbReference type="EMBL" id="LNGD01000182">
    <property type="protein sequence ID" value="KYC46766.1"/>
    <property type="molecule type" value="Genomic_DNA"/>
</dbReference>
<dbReference type="AlphaFoldDB" id="A0A150INX9"/>
<accession>A0A150INX9</accession>
<dbReference type="Proteomes" id="UP000075578">
    <property type="component" value="Unassembled WGS sequence"/>
</dbReference>
<reference evidence="1 2" key="1">
    <citation type="journal article" date="2016" name="ISME J.">
        <title>Chasing the elusive Euryarchaeota class WSA2: genomes reveal a uniquely fastidious methyl-reducing methanogen.</title>
        <authorList>
            <person name="Nobu M.K."/>
            <person name="Narihiro T."/>
            <person name="Kuroda K."/>
            <person name="Mei R."/>
            <person name="Liu W.T."/>
        </authorList>
    </citation>
    <scope>NUCLEOTIDE SEQUENCE [LARGE SCALE GENOMIC DNA]</scope>
    <source>
        <strain evidence="1">U1lsi0528_Bin089</strain>
    </source>
</reference>
<protein>
    <submittedName>
        <fullName evidence="1">Uncharacterized protein</fullName>
    </submittedName>
</protein>
<name>A0A150INX9_9EURY</name>
<proteinExistence type="predicted"/>
<sequence length="57" mass="6784">MEEIDAIDSIRGTIKECGTCRHFWGKFTGICMHPLRTEEEHYPRSTNTCQKWERKLL</sequence>
<gene>
    <name evidence="1" type="ORF">AMQ74_01758</name>
</gene>
<evidence type="ECO:0000313" key="1">
    <source>
        <dbReference type="EMBL" id="KYC46766.1"/>
    </source>
</evidence>
<organism evidence="1 2">
    <name type="scientific">Candidatus Methanofastidiosum methylothiophilum</name>
    <dbReference type="NCBI Taxonomy" id="1705564"/>
    <lineage>
        <taxon>Archaea</taxon>
        <taxon>Methanobacteriati</taxon>
        <taxon>Methanobacteriota</taxon>
        <taxon>Stenosarchaea group</taxon>
        <taxon>Candidatus Methanofastidiosia</taxon>
        <taxon>Candidatus Methanofastidiosales</taxon>
        <taxon>Candidatus Methanofastidiosaceae</taxon>
        <taxon>Candidatus Methanofastidiosum</taxon>
    </lineage>
</organism>
<evidence type="ECO:0000313" key="2">
    <source>
        <dbReference type="Proteomes" id="UP000075578"/>
    </source>
</evidence>
<comment type="caution">
    <text evidence="1">The sequence shown here is derived from an EMBL/GenBank/DDBJ whole genome shotgun (WGS) entry which is preliminary data.</text>
</comment>